<feature type="domain" description="Major facilitator superfamily (MFS) profile" evidence="7">
    <location>
        <begin position="48"/>
        <end position="502"/>
    </location>
</feature>
<evidence type="ECO:0000256" key="6">
    <source>
        <dbReference type="SAM" id="Phobius"/>
    </source>
</evidence>
<feature type="compositionally biased region" description="Basic and acidic residues" evidence="5">
    <location>
        <begin position="11"/>
        <end position="26"/>
    </location>
</feature>
<dbReference type="PANTHER" id="PTHR23501">
    <property type="entry name" value="MAJOR FACILITATOR SUPERFAMILY"/>
    <property type="match status" value="1"/>
</dbReference>
<proteinExistence type="predicted"/>
<evidence type="ECO:0000256" key="1">
    <source>
        <dbReference type="ARBA" id="ARBA00004141"/>
    </source>
</evidence>
<evidence type="ECO:0000259" key="7">
    <source>
        <dbReference type="PROSITE" id="PS50850"/>
    </source>
</evidence>
<accession>A0AA39V6B6</accession>
<keyword evidence="4 6" id="KW-0472">Membrane</keyword>
<feature type="transmembrane region" description="Helical" evidence="6">
    <location>
        <begin position="138"/>
        <end position="158"/>
    </location>
</feature>
<dbReference type="FunFam" id="1.20.1720.10:FF:000012">
    <property type="entry name" value="MFS toxin efflux pump (AflT)"/>
    <property type="match status" value="1"/>
</dbReference>
<comment type="caution">
    <text evidence="8">The sequence shown here is derived from an EMBL/GenBank/DDBJ whole genome shotgun (WGS) entry which is preliminary data.</text>
</comment>
<feature type="transmembrane region" description="Helical" evidence="6">
    <location>
        <begin position="311"/>
        <end position="331"/>
    </location>
</feature>
<sequence>MNKESSINNQDDARTQPEMGERDRQSPKTSSSSNSTQDPPQIWRTIMIVGALCLSVFLIALDYTIVTTAIPKITDSFGSIDDLGWYGSAYFLSSVAVQPTFGKIYQNLNVKRSFLAAVAVFELGSLVCAISTTSTSLIIGRALAGVGDGAIFAGAYTILASTVSLQKRSLAFGCVSAMFGIASILGPLMGGVFTDHLSWKWCFWINLPLGGTAAAVIAGALPQPHRKAVRTPLLHRIKELDPLGSLFLSSSTVCLLLALQLGGSTYPWSSARIIGLFVGFGILLCVFAILQAWRGTKATVPPHLLRNRQVISAWAFSFFFGGSYFTFAYYLPIYFQSIKGASATRSGIDSLALLLTCVISSIVIGAGVSVIGYYSPFVVAGTAIYCVGCGLITTLGVDTPFVKWFSFELLTGIGLGAGFALPSLAVQTVLSAEDIPVGTTLCNFFFALGGTVFLSVGQAIFENRLIIAFRKHLPGLDPGLILKTGATDLGNLLDNAHLGDKRGEALSLYMEGLRGVYILILVCSAASFLTACLWPWKTTKKELVEV</sequence>
<feature type="transmembrane region" description="Helical" evidence="6">
    <location>
        <begin position="242"/>
        <end position="261"/>
    </location>
</feature>
<dbReference type="SUPFAM" id="SSF103473">
    <property type="entry name" value="MFS general substrate transporter"/>
    <property type="match status" value="1"/>
</dbReference>
<feature type="transmembrane region" description="Helical" evidence="6">
    <location>
        <begin position="516"/>
        <end position="536"/>
    </location>
</feature>
<feature type="transmembrane region" description="Helical" evidence="6">
    <location>
        <begin position="113"/>
        <end position="132"/>
    </location>
</feature>
<evidence type="ECO:0000256" key="3">
    <source>
        <dbReference type="ARBA" id="ARBA00022989"/>
    </source>
</evidence>
<feature type="transmembrane region" description="Helical" evidence="6">
    <location>
        <begin position="201"/>
        <end position="221"/>
    </location>
</feature>
<feature type="transmembrane region" description="Helical" evidence="6">
    <location>
        <begin position="42"/>
        <end position="63"/>
    </location>
</feature>
<evidence type="ECO:0000313" key="9">
    <source>
        <dbReference type="Proteomes" id="UP001166286"/>
    </source>
</evidence>
<feature type="transmembrane region" description="Helical" evidence="6">
    <location>
        <begin position="351"/>
        <end position="370"/>
    </location>
</feature>
<feature type="transmembrane region" description="Helical" evidence="6">
    <location>
        <begin position="377"/>
        <end position="397"/>
    </location>
</feature>
<evidence type="ECO:0000256" key="2">
    <source>
        <dbReference type="ARBA" id="ARBA00022692"/>
    </source>
</evidence>
<evidence type="ECO:0000256" key="4">
    <source>
        <dbReference type="ARBA" id="ARBA00023136"/>
    </source>
</evidence>
<dbReference type="InterPro" id="IPR011701">
    <property type="entry name" value="MFS"/>
</dbReference>
<dbReference type="EMBL" id="JAFEKC020000022">
    <property type="protein sequence ID" value="KAK0507780.1"/>
    <property type="molecule type" value="Genomic_DNA"/>
</dbReference>
<protein>
    <recommendedName>
        <fullName evidence="7">Major facilitator superfamily (MFS) profile domain-containing protein</fullName>
    </recommendedName>
</protein>
<feature type="transmembrane region" description="Helical" evidence="6">
    <location>
        <begin position="409"/>
        <end position="430"/>
    </location>
</feature>
<gene>
    <name evidence="8" type="ORF">JMJ35_009669</name>
</gene>
<keyword evidence="3 6" id="KW-1133">Transmembrane helix</keyword>
<evidence type="ECO:0000256" key="5">
    <source>
        <dbReference type="SAM" id="MobiDB-lite"/>
    </source>
</evidence>
<dbReference type="AlphaFoldDB" id="A0AA39V6B6"/>
<dbReference type="FunFam" id="1.20.1250.20:FF:000196">
    <property type="entry name" value="MFS toxin efflux pump (AflT)"/>
    <property type="match status" value="1"/>
</dbReference>
<organism evidence="8 9">
    <name type="scientific">Cladonia borealis</name>
    <dbReference type="NCBI Taxonomy" id="184061"/>
    <lineage>
        <taxon>Eukaryota</taxon>
        <taxon>Fungi</taxon>
        <taxon>Dikarya</taxon>
        <taxon>Ascomycota</taxon>
        <taxon>Pezizomycotina</taxon>
        <taxon>Lecanoromycetes</taxon>
        <taxon>OSLEUM clade</taxon>
        <taxon>Lecanoromycetidae</taxon>
        <taxon>Lecanorales</taxon>
        <taxon>Lecanorineae</taxon>
        <taxon>Cladoniaceae</taxon>
        <taxon>Cladonia</taxon>
    </lineage>
</organism>
<dbReference type="Pfam" id="PF07690">
    <property type="entry name" value="MFS_1"/>
    <property type="match status" value="1"/>
</dbReference>
<dbReference type="InterPro" id="IPR020846">
    <property type="entry name" value="MFS_dom"/>
</dbReference>
<dbReference type="GO" id="GO:0005886">
    <property type="term" value="C:plasma membrane"/>
    <property type="evidence" value="ECO:0007669"/>
    <property type="project" value="TreeGrafter"/>
</dbReference>
<feature type="transmembrane region" description="Helical" evidence="6">
    <location>
        <begin position="273"/>
        <end position="290"/>
    </location>
</feature>
<dbReference type="GO" id="GO:0022857">
    <property type="term" value="F:transmembrane transporter activity"/>
    <property type="evidence" value="ECO:0007669"/>
    <property type="project" value="InterPro"/>
</dbReference>
<dbReference type="PROSITE" id="PS50850">
    <property type="entry name" value="MFS"/>
    <property type="match status" value="1"/>
</dbReference>
<feature type="region of interest" description="Disordered" evidence="5">
    <location>
        <begin position="1"/>
        <end position="38"/>
    </location>
</feature>
<dbReference type="PRINTS" id="PR01036">
    <property type="entry name" value="TCRTETB"/>
</dbReference>
<comment type="subcellular location">
    <subcellularLocation>
        <location evidence="1">Membrane</location>
        <topology evidence="1">Multi-pass membrane protein</topology>
    </subcellularLocation>
</comment>
<evidence type="ECO:0000313" key="8">
    <source>
        <dbReference type="EMBL" id="KAK0507780.1"/>
    </source>
</evidence>
<feature type="transmembrane region" description="Helical" evidence="6">
    <location>
        <begin position="83"/>
        <end position="101"/>
    </location>
</feature>
<dbReference type="Gene3D" id="1.20.1250.20">
    <property type="entry name" value="MFS general substrate transporter like domains"/>
    <property type="match status" value="2"/>
</dbReference>
<dbReference type="PANTHER" id="PTHR23501:SF198">
    <property type="entry name" value="AZOLE RESISTANCE PROTEIN 1-RELATED"/>
    <property type="match status" value="1"/>
</dbReference>
<keyword evidence="2 6" id="KW-0812">Transmembrane</keyword>
<dbReference type="Proteomes" id="UP001166286">
    <property type="component" value="Unassembled WGS sequence"/>
</dbReference>
<keyword evidence="9" id="KW-1185">Reference proteome</keyword>
<feature type="transmembrane region" description="Helical" evidence="6">
    <location>
        <begin position="442"/>
        <end position="461"/>
    </location>
</feature>
<feature type="compositionally biased region" description="Polar residues" evidence="5">
    <location>
        <begin position="1"/>
        <end position="10"/>
    </location>
</feature>
<reference evidence="8" key="1">
    <citation type="submission" date="2023-03" db="EMBL/GenBank/DDBJ databases">
        <title>Complete genome of Cladonia borealis.</title>
        <authorList>
            <person name="Park H."/>
        </authorList>
    </citation>
    <scope>NUCLEOTIDE SEQUENCE</scope>
    <source>
        <strain evidence="8">ANT050790</strain>
    </source>
</reference>
<dbReference type="CDD" id="cd17502">
    <property type="entry name" value="MFS_Azr1_MDR_like"/>
    <property type="match status" value="1"/>
</dbReference>
<dbReference type="InterPro" id="IPR036259">
    <property type="entry name" value="MFS_trans_sf"/>
</dbReference>
<name>A0AA39V6B6_9LECA</name>
<feature type="compositionally biased region" description="Low complexity" evidence="5">
    <location>
        <begin position="27"/>
        <end position="38"/>
    </location>
</feature>
<feature type="transmembrane region" description="Helical" evidence="6">
    <location>
        <begin position="170"/>
        <end position="189"/>
    </location>
</feature>